<evidence type="ECO:0000256" key="2">
    <source>
        <dbReference type="SAM" id="SignalP"/>
    </source>
</evidence>
<dbReference type="EMBL" id="CP103840">
    <property type="protein sequence ID" value="WOB28005.1"/>
    <property type="molecule type" value="Genomic_DNA"/>
</dbReference>
<feature type="signal peptide" evidence="2">
    <location>
        <begin position="1"/>
        <end position="32"/>
    </location>
</feature>
<keyword evidence="2" id="KW-0732">Signal</keyword>
<accession>A0ABZ0DCI8</accession>
<dbReference type="RefSeq" id="WP_316691769.1">
    <property type="nucleotide sequence ID" value="NZ_CP103837.1"/>
</dbReference>
<sequence length="154" mass="16627">MLAALADTPRRTGMLRLVCIALLLCLSLSSAAQQQKAPTVLFPSRNYAPPPAAPAPFAERKPLKANDTATRFNGPSAADRCIAQCNSSARQCRADRPSESSCSSRAAPRGKRCDDVQNPAQRANCMAQVFDCTQQSDDNRCEPRKLACLRACTN</sequence>
<evidence type="ECO:0000256" key="1">
    <source>
        <dbReference type="SAM" id="MobiDB-lite"/>
    </source>
</evidence>
<dbReference type="Proteomes" id="UP001304534">
    <property type="component" value="Chromosome"/>
</dbReference>
<evidence type="ECO:0000313" key="4">
    <source>
        <dbReference type="Proteomes" id="UP001304534"/>
    </source>
</evidence>
<keyword evidence="4" id="KW-1185">Reference proteome</keyword>
<feature type="chain" id="PRO_5045623770" evidence="2">
    <location>
        <begin position="33"/>
        <end position="154"/>
    </location>
</feature>
<reference evidence="3 4" key="1">
    <citation type="submission" date="2022-08" db="EMBL/GenBank/DDBJ databases">
        <title>Whole genome sequencing-based tracing of a 2022 introduction and outbreak of Xanthomonas hortorum pv. pelargonii.</title>
        <authorList>
            <person name="Iruegas-Bocardo F."/>
            <person name="Weisberg A.K."/>
            <person name="Riutta E.R."/>
            <person name="Kilday K."/>
            <person name="Bonkowski J.C."/>
            <person name="Creswell T."/>
            <person name="Daughtrey M.L."/>
            <person name="Rane K."/>
            <person name="Grunwald N.J."/>
            <person name="Chang J.H."/>
            <person name="Putnam M.L."/>
        </authorList>
    </citation>
    <scope>NUCLEOTIDE SEQUENCE [LARGE SCALE GENOMIC DNA]</scope>
    <source>
        <strain evidence="3 4">22-325</strain>
    </source>
</reference>
<proteinExistence type="predicted"/>
<name>A0ABZ0DCI8_9XANT</name>
<organism evidence="3 4">
    <name type="scientific">Xanthomonas dyei</name>
    <dbReference type="NCBI Taxonomy" id="743699"/>
    <lineage>
        <taxon>Bacteria</taxon>
        <taxon>Pseudomonadati</taxon>
        <taxon>Pseudomonadota</taxon>
        <taxon>Gammaproteobacteria</taxon>
        <taxon>Lysobacterales</taxon>
        <taxon>Lysobacteraceae</taxon>
        <taxon>Xanthomonas</taxon>
    </lineage>
</organism>
<protein>
    <submittedName>
        <fullName evidence="3">Uncharacterized protein</fullName>
    </submittedName>
</protein>
<gene>
    <name evidence="3" type="ORF">NYR99_08850</name>
</gene>
<dbReference type="GeneID" id="95583976"/>
<feature type="region of interest" description="Disordered" evidence="1">
    <location>
        <begin position="94"/>
        <end position="115"/>
    </location>
</feature>
<evidence type="ECO:0000313" key="3">
    <source>
        <dbReference type="EMBL" id="WOB28005.1"/>
    </source>
</evidence>